<evidence type="ECO:0000313" key="5">
    <source>
        <dbReference type="EMBL" id="TET77769.1"/>
    </source>
</evidence>
<keyword evidence="3" id="KW-0645">Protease</keyword>
<dbReference type="InterPro" id="IPR003961">
    <property type="entry name" value="FN3_dom"/>
</dbReference>
<evidence type="ECO:0000313" key="6">
    <source>
        <dbReference type="Proteomes" id="UP000315534"/>
    </source>
</evidence>
<dbReference type="CDD" id="cd00063">
    <property type="entry name" value="FN3"/>
    <property type="match status" value="2"/>
</dbReference>
<keyword evidence="2" id="KW-0964">Secreted</keyword>
<dbReference type="PROSITE" id="PS50853">
    <property type="entry name" value="FN3"/>
    <property type="match status" value="1"/>
</dbReference>
<dbReference type="Proteomes" id="UP000315534">
    <property type="component" value="Unassembled WGS sequence"/>
</dbReference>
<evidence type="ECO:0000256" key="2">
    <source>
        <dbReference type="ARBA" id="ARBA00022525"/>
    </source>
</evidence>
<keyword evidence="3" id="KW-0482">Metalloprotease</keyword>
<dbReference type="PANTHER" id="PTHR12147">
    <property type="entry name" value="METALLOPEPTIDASE M28 FAMILY MEMBER"/>
    <property type="match status" value="1"/>
</dbReference>
<reference evidence="5 6" key="1">
    <citation type="submission" date="2019-03" db="EMBL/GenBank/DDBJ databases">
        <title>Metabolic potential of uncultured bacteria and archaea associated with petroleum seepage in deep-sea sediments.</title>
        <authorList>
            <person name="Dong X."/>
            <person name="Hubert C."/>
        </authorList>
    </citation>
    <scope>NUCLEOTIDE SEQUENCE [LARGE SCALE GENOMIC DNA]</scope>
    <source>
        <strain evidence="5">E29_bin36</strain>
    </source>
</reference>
<dbReference type="Pfam" id="PF04389">
    <property type="entry name" value="Peptidase_M28"/>
    <property type="match status" value="1"/>
</dbReference>
<dbReference type="NCBIfam" id="TIGR04183">
    <property type="entry name" value="Por_Secre_tail"/>
    <property type="match status" value="1"/>
</dbReference>
<accession>A0A523XFJ5</accession>
<organism evidence="5 6">
    <name type="scientific">candidate division TA06 bacterium</name>
    <dbReference type="NCBI Taxonomy" id="2250710"/>
    <lineage>
        <taxon>Bacteria</taxon>
        <taxon>Bacteria division TA06</taxon>
    </lineage>
</organism>
<dbReference type="SMART" id="SM00060">
    <property type="entry name" value="FN3"/>
    <property type="match status" value="2"/>
</dbReference>
<dbReference type="InterPro" id="IPR013783">
    <property type="entry name" value="Ig-like_fold"/>
</dbReference>
<protein>
    <submittedName>
        <fullName evidence="5">M28 family peptidase</fullName>
    </submittedName>
</protein>
<dbReference type="InterPro" id="IPR036116">
    <property type="entry name" value="FN3_sf"/>
</dbReference>
<dbReference type="Gene3D" id="3.40.630.10">
    <property type="entry name" value="Zn peptidases"/>
    <property type="match status" value="1"/>
</dbReference>
<proteinExistence type="predicted"/>
<evidence type="ECO:0000259" key="4">
    <source>
        <dbReference type="PROSITE" id="PS50853"/>
    </source>
</evidence>
<feature type="domain" description="Fibronectin type-III" evidence="4">
    <location>
        <begin position="439"/>
        <end position="532"/>
    </location>
</feature>
<keyword evidence="3" id="KW-0378">Hydrolase</keyword>
<dbReference type="GO" id="GO:0006508">
    <property type="term" value="P:proteolysis"/>
    <property type="evidence" value="ECO:0007669"/>
    <property type="project" value="InterPro"/>
</dbReference>
<sequence length="962" mass="106266">MRQSFLFALLVGVTLFPATRARSQQLLLAIEKTTLERAQDYLANDFYLYAILERDCLIGTSSGGTAVLSSGHIPYDVILRDMKPGACYLATVPPHVYGLDLSSLDNILYGNENLVVVEASRQQAEILRRSGFELVSLMPLAIKEKASIHRGDLILRKRSSDGLIEELVREVSSDSIESHVRALTGFMTRYSYADSCSSAGQWIHNKFQSFGVDASFHYYDWDGNHWRNVVGTIPGRTDSTVIAVICGHFDSISEDPWNLAPGAEDNGSGTATVIEAARVLSKEDHEYTLRFICFSGEEQGLRGSYYYVTEAFLRGDNIIAAMNFDMVGYTDDFHYDLSARYDSNSIWLGNMMTAASRFSKLELYPSRYSSPSSDHWYFQQYGYPATFSVHISRAHGYPFYHSIYDTAGNLNPDFLAEVTKMGVASMAMLGNGYPEPPLPPEAVSATDAGVGGEVQVDWTPSLTPGVLGYNVYYGLSPRRYEGSVFAGDTTGLCLNGLRNDTLHFFSVTAIDNNAEGGYSREATAVPRLVPRPPQSLSLIPTHLGMDLSWAPNTELDLAGYNVYRSENPGGPYQSVNPMLITDTTYSDSGLVSGQMYYYVATAVDTTDLESGYSEEKAGVPLSFDQGILLVDETRNGSTGILVPDSLQDRFYAQILSGYKFDSWDCDSSGLPAISTMGSYSTVIWRAEDIYDQYLSEQAEDLAYYLSQGGKLWLIGWKTIEVLMTQGEYPFTFILGDWPYDYLHLSSSENTAAVGLVTAEGEAGYPNLAVDSTKAPAPMNGSIYMIDTAVPRDAEAIFTFHSDGTDTTFDGEPIATRYLGSDFKAVFFGFPLYYMDEAEARGVAEAVLDDLDEPKGIQERRVTEKERVRTVLFQNHPNPFTSSTRIRATLAGESAKENIPVIRIYDTAGRLVRQLNFEESKGRSLATTWNGLANGGALLPSGTYFYRLSGSNTNQTKKLILIH</sequence>
<dbReference type="AlphaFoldDB" id="A0A523XFJ5"/>
<dbReference type="GO" id="GO:0008235">
    <property type="term" value="F:metalloexopeptidase activity"/>
    <property type="evidence" value="ECO:0007669"/>
    <property type="project" value="InterPro"/>
</dbReference>
<dbReference type="InterPro" id="IPR026444">
    <property type="entry name" value="Secre_tail"/>
</dbReference>
<dbReference type="GO" id="GO:0005576">
    <property type="term" value="C:extracellular region"/>
    <property type="evidence" value="ECO:0007669"/>
    <property type="project" value="UniProtKB-SubCell"/>
</dbReference>
<comment type="caution">
    <text evidence="5">The sequence shown here is derived from an EMBL/GenBank/DDBJ whole genome shotgun (WGS) entry which is preliminary data.</text>
</comment>
<dbReference type="SUPFAM" id="SSF53187">
    <property type="entry name" value="Zn-dependent exopeptidases"/>
    <property type="match status" value="1"/>
</dbReference>
<dbReference type="PANTHER" id="PTHR12147:SF26">
    <property type="entry name" value="PEPTIDASE M28 DOMAIN-CONTAINING PROTEIN"/>
    <property type="match status" value="1"/>
</dbReference>
<dbReference type="Gene3D" id="2.60.40.4070">
    <property type="match status" value="1"/>
</dbReference>
<dbReference type="InterPro" id="IPR045175">
    <property type="entry name" value="M28_fam"/>
</dbReference>
<evidence type="ECO:0000256" key="1">
    <source>
        <dbReference type="ARBA" id="ARBA00004613"/>
    </source>
</evidence>
<dbReference type="Gene3D" id="2.60.40.10">
    <property type="entry name" value="Immunoglobulins"/>
    <property type="match status" value="2"/>
</dbReference>
<dbReference type="InterPro" id="IPR007484">
    <property type="entry name" value="Peptidase_M28"/>
</dbReference>
<name>A0A523XFJ5_UNCT6</name>
<gene>
    <name evidence="5" type="ORF">E3J38_09460</name>
</gene>
<evidence type="ECO:0000256" key="3">
    <source>
        <dbReference type="ARBA" id="ARBA00023049"/>
    </source>
</evidence>
<comment type="subcellular location">
    <subcellularLocation>
        <location evidence="1">Secreted</location>
    </subcellularLocation>
</comment>
<dbReference type="EMBL" id="SOIP01000543">
    <property type="protein sequence ID" value="TET77769.1"/>
    <property type="molecule type" value="Genomic_DNA"/>
</dbReference>
<dbReference type="SUPFAM" id="SSF49265">
    <property type="entry name" value="Fibronectin type III"/>
    <property type="match status" value="1"/>
</dbReference>